<dbReference type="PROSITE" id="PS50928">
    <property type="entry name" value="ABC_TM1"/>
    <property type="match status" value="1"/>
</dbReference>
<gene>
    <name evidence="15" type="ORF">HGG74_04100</name>
</gene>
<accession>A0A7X6K5F8</accession>
<name>A0A7X6K5F8_9MICC</name>
<dbReference type="Gene3D" id="1.10.3720.10">
    <property type="entry name" value="MetI-like"/>
    <property type="match status" value="1"/>
</dbReference>
<feature type="transmembrane region" description="Helical" evidence="12">
    <location>
        <begin position="161"/>
        <end position="184"/>
    </location>
</feature>
<feature type="domain" description="ABC transmembrane type-1" evidence="14">
    <location>
        <begin position="126"/>
        <end position="321"/>
    </location>
</feature>
<dbReference type="SUPFAM" id="SSF161098">
    <property type="entry name" value="MetI-like"/>
    <property type="match status" value="1"/>
</dbReference>
<reference evidence="15 16" key="1">
    <citation type="submission" date="2020-04" db="EMBL/GenBank/DDBJ databases">
        <title>Arthrobacter sp. nov.</title>
        <authorList>
            <person name="Liu S."/>
        </authorList>
    </citation>
    <scope>NUCLEOTIDE SEQUENCE [LARGE SCALE GENOMIC DNA]</scope>
    <source>
        <strain evidence="15 16">E918</strain>
    </source>
</reference>
<feature type="transmembrane region" description="Helical" evidence="12">
    <location>
        <begin position="196"/>
        <end position="214"/>
    </location>
</feature>
<evidence type="ECO:0000256" key="11">
    <source>
        <dbReference type="ARBA" id="ARBA00072251"/>
    </source>
</evidence>
<evidence type="ECO:0000256" key="12">
    <source>
        <dbReference type="RuleBase" id="RU363032"/>
    </source>
</evidence>
<protein>
    <recommendedName>
        <fullName evidence="11">Oligopeptide transport system permease protein OppC</fullName>
    </recommendedName>
</protein>
<evidence type="ECO:0000256" key="13">
    <source>
        <dbReference type="SAM" id="MobiDB-lite"/>
    </source>
</evidence>
<evidence type="ECO:0000313" key="16">
    <source>
        <dbReference type="Proteomes" id="UP000544090"/>
    </source>
</evidence>
<dbReference type="AlphaFoldDB" id="A0A7X6K5F8"/>
<dbReference type="CDD" id="cd06261">
    <property type="entry name" value="TM_PBP2"/>
    <property type="match status" value="1"/>
</dbReference>
<dbReference type="Pfam" id="PF12911">
    <property type="entry name" value="OppC_N"/>
    <property type="match status" value="1"/>
</dbReference>
<dbReference type="RefSeq" id="WP_168485055.1">
    <property type="nucleotide sequence ID" value="NZ_JAAZSQ010000002.1"/>
</dbReference>
<evidence type="ECO:0000256" key="1">
    <source>
        <dbReference type="ARBA" id="ARBA00004429"/>
    </source>
</evidence>
<dbReference type="InterPro" id="IPR025966">
    <property type="entry name" value="OppC_N"/>
</dbReference>
<proteinExistence type="inferred from homology"/>
<evidence type="ECO:0000256" key="6">
    <source>
        <dbReference type="ARBA" id="ARBA00022856"/>
    </source>
</evidence>
<comment type="subcellular location">
    <subcellularLocation>
        <location evidence="1">Cell inner membrane</location>
        <topology evidence="1">Multi-pass membrane protein</topology>
    </subcellularLocation>
    <subcellularLocation>
        <location evidence="12">Cell membrane</location>
        <topology evidence="12">Multi-pass membrane protein</topology>
    </subcellularLocation>
</comment>
<evidence type="ECO:0000256" key="7">
    <source>
        <dbReference type="ARBA" id="ARBA00022927"/>
    </source>
</evidence>
<evidence type="ECO:0000259" key="14">
    <source>
        <dbReference type="PROSITE" id="PS50928"/>
    </source>
</evidence>
<evidence type="ECO:0000256" key="4">
    <source>
        <dbReference type="ARBA" id="ARBA00022519"/>
    </source>
</evidence>
<dbReference type="InterPro" id="IPR050366">
    <property type="entry name" value="BP-dependent_transpt_permease"/>
</dbReference>
<keyword evidence="8 12" id="KW-1133">Transmembrane helix</keyword>
<evidence type="ECO:0000256" key="9">
    <source>
        <dbReference type="ARBA" id="ARBA00023136"/>
    </source>
</evidence>
<dbReference type="PANTHER" id="PTHR43386">
    <property type="entry name" value="OLIGOPEPTIDE TRANSPORT SYSTEM PERMEASE PROTEIN APPC"/>
    <property type="match status" value="1"/>
</dbReference>
<keyword evidence="6" id="KW-0571">Peptide transport</keyword>
<evidence type="ECO:0000256" key="2">
    <source>
        <dbReference type="ARBA" id="ARBA00022448"/>
    </source>
</evidence>
<feature type="transmembrane region" description="Helical" evidence="12">
    <location>
        <begin position="128"/>
        <end position="154"/>
    </location>
</feature>
<feature type="transmembrane region" description="Helical" evidence="12">
    <location>
        <begin position="46"/>
        <end position="69"/>
    </location>
</feature>
<dbReference type="InterPro" id="IPR000515">
    <property type="entry name" value="MetI-like"/>
</dbReference>
<dbReference type="Pfam" id="PF00528">
    <property type="entry name" value="BPD_transp_1"/>
    <property type="match status" value="1"/>
</dbReference>
<comment type="caution">
    <text evidence="15">The sequence shown here is derived from an EMBL/GenBank/DDBJ whole genome shotgun (WGS) entry which is preliminary data.</text>
</comment>
<dbReference type="EMBL" id="JAAZSQ010000002">
    <property type="protein sequence ID" value="NKX53735.1"/>
    <property type="molecule type" value="Genomic_DNA"/>
</dbReference>
<evidence type="ECO:0000256" key="10">
    <source>
        <dbReference type="ARBA" id="ARBA00024202"/>
    </source>
</evidence>
<dbReference type="GO" id="GO:0015031">
    <property type="term" value="P:protein transport"/>
    <property type="evidence" value="ECO:0007669"/>
    <property type="project" value="UniProtKB-KW"/>
</dbReference>
<feature type="region of interest" description="Disordered" evidence="13">
    <location>
        <begin position="336"/>
        <end position="369"/>
    </location>
</feature>
<feature type="transmembrane region" description="Helical" evidence="12">
    <location>
        <begin position="245"/>
        <end position="267"/>
    </location>
</feature>
<keyword evidence="2 12" id="KW-0813">Transport</keyword>
<dbReference type="InterPro" id="IPR035906">
    <property type="entry name" value="MetI-like_sf"/>
</dbReference>
<feature type="transmembrane region" description="Helical" evidence="12">
    <location>
        <begin position="302"/>
        <end position="324"/>
    </location>
</feature>
<comment type="similarity">
    <text evidence="10">Belongs to the binding-protein-dependent transport system permease family. OppBC subfamily.</text>
</comment>
<evidence type="ECO:0000256" key="5">
    <source>
        <dbReference type="ARBA" id="ARBA00022692"/>
    </source>
</evidence>
<keyword evidence="3" id="KW-1003">Cell membrane</keyword>
<keyword evidence="16" id="KW-1185">Reference proteome</keyword>
<dbReference type="GO" id="GO:0005886">
    <property type="term" value="C:plasma membrane"/>
    <property type="evidence" value="ECO:0007669"/>
    <property type="project" value="UniProtKB-SubCell"/>
</dbReference>
<dbReference type="PANTHER" id="PTHR43386:SF2">
    <property type="entry name" value="OLIGOPEPTIDE TRANSPORT SYSTEM PERMEASE PROTEIN OPPC"/>
    <property type="match status" value="1"/>
</dbReference>
<sequence>MTTTTKTVKALKPGKAPKVSRPGKAGRAAARRQAGLSQGQLVRRRFLGNTAAVASLVLFVLILVLAYSAGGFLGLPGWWKYTHNEVTDVLNGGVPTLQLLPFSLGEHPFGQDRLGRDTFAQTMRGVQISVAVMAIIGLVGGFIGVVIGAAAGYFRGWVETLLMRLTDIVIIIPLIILAAVLGQVASRSVPAGVQPYFLGLFVGTVVWTGLARLVRAEFLSLREREFVDAARIAGASSARIIFKHILPNAVGVIIVSVTLSMSAAILLETSLSYIGMGVKAPDVSLGLLISQNQEAFSTRPWLFWWPGLFIVAICLCVNFIGDGLRDAFDPRQKKFNARRAKEAPVPPAAVGSGHPGSGRDLAGTDGSDD</sequence>
<keyword evidence="5 12" id="KW-0812">Transmembrane</keyword>
<dbReference type="GO" id="GO:0055085">
    <property type="term" value="P:transmembrane transport"/>
    <property type="evidence" value="ECO:0007669"/>
    <property type="project" value="InterPro"/>
</dbReference>
<keyword evidence="4" id="KW-0997">Cell inner membrane</keyword>
<evidence type="ECO:0000256" key="8">
    <source>
        <dbReference type="ARBA" id="ARBA00022989"/>
    </source>
</evidence>
<keyword evidence="7" id="KW-0653">Protein transport</keyword>
<keyword evidence="9 12" id="KW-0472">Membrane</keyword>
<evidence type="ECO:0000256" key="3">
    <source>
        <dbReference type="ARBA" id="ARBA00022475"/>
    </source>
</evidence>
<feature type="region of interest" description="Disordered" evidence="13">
    <location>
        <begin position="1"/>
        <end position="25"/>
    </location>
</feature>
<organism evidence="15 16">
    <name type="scientific">Arthrobacter mobilis</name>
    <dbReference type="NCBI Taxonomy" id="2724944"/>
    <lineage>
        <taxon>Bacteria</taxon>
        <taxon>Bacillati</taxon>
        <taxon>Actinomycetota</taxon>
        <taxon>Actinomycetes</taxon>
        <taxon>Micrococcales</taxon>
        <taxon>Micrococcaceae</taxon>
        <taxon>Arthrobacter</taxon>
    </lineage>
</organism>
<dbReference type="Proteomes" id="UP000544090">
    <property type="component" value="Unassembled WGS sequence"/>
</dbReference>
<dbReference type="GO" id="GO:0015833">
    <property type="term" value="P:peptide transport"/>
    <property type="evidence" value="ECO:0007669"/>
    <property type="project" value="UniProtKB-KW"/>
</dbReference>
<evidence type="ECO:0000313" key="15">
    <source>
        <dbReference type="EMBL" id="NKX53735.1"/>
    </source>
</evidence>